<keyword evidence="5" id="KW-0560">Oxidoreductase</keyword>
<dbReference type="EMBL" id="MU004199">
    <property type="protein sequence ID" value="KAF2489269.1"/>
    <property type="molecule type" value="Genomic_DNA"/>
</dbReference>
<dbReference type="Pfam" id="PF01232">
    <property type="entry name" value="Mannitol_dh"/>
    <property type="match status" value="1"/>
</dbReference>
<evidence type="ECO:0000259" key="8">
    <source>
        <dbReference type="Pfam" id="PF01232"/>
    </source>
</evidence>
<dbReference type="GO" id="GO:0008926">
    <property type="term" value="F:mannitol-1-phosphate 5-dehydrogenase activity"/>
    <property type="evidence" value="ECO:0007669"/>
    <property type="project" value="UniProtKB-EC"/>
</dbReference>
<dbReference type="InterPro" id="IPR013328">
    <property type="entry name" value="6PGD_dom2"/>
</dbReference>
<evidence type="ECO:0000256" key="6">
    <source>
        <dbReference type="ARBA" id="ARBA00023027"/>
    </source>
</evidence>
<accession>A0A6A6QB12</accession>
<evidence type="ECO:0000256" key="3">
    <source>
        <dbReference type="ARBA" id="ARBA00012939"/>
    </source>
</evidence>
<organism evidence="10 11">
    <name type="scientific">Lophium mytilinum</name>
    <dbReference type="NCBI Taxonomy" id="390894"/>
    <lineage>
        <taxon>Eukaryota</taxon>
        <taxon>Fungi</taxon>
        <taxon>Dikarya</taxon>
        <taxon>Ascomycota</taxon>
        <taxon>Pezizomycotina</taxon>
        <taxon>Dothideomycetes</taxon>
        <taxon>Pleosporomycetidae</taxon>
        <taxon>Mytilinidiales</taxon>
        <taxon>Mytilinidiaceae</taxon>
        <taxon>Lophium</taxon>
    </lineage>
</organism>
<feature type="domain" description="Mannitol dehydrogenase N-terminal" evidence="8">
    <location>
        <begin position="6"/>
        <end position="204"/>
    </location>
</feature>
<dbReference type="GO" id="GO:0019592">
    <property type="term" value="P:mannitol catabolic process"/>
    <property type="evidence" value="ECO:0007669"/>
    <property type="project" value="TreeGrafter"/>
</dbReference>
<dbReference type="OrthoDB" id="418169at2759"/>
<feature type="domain" description="Mannitol dehydrogenase C-terminal" evidence="9">
    <location>
        <begin position="211"/>
        <end position="359"/>
    </location>
</feature>
<evidence type="ECO:0000256" key="5">
    <source>
        <dbReference type="ARBA" id="ARBA00023002"/>
    </source>
</evidence>
<gene>
    <name evidence="10" type="ORF">BU16DRAFT_176718</name>
</gene>
<dbReference type="SUPFAM" id="SSF51735">
    <property type="entry name" value="NAD(P)-binding Rossmann-fold domains"/>
    <property type="match status" value="1"/>
</dbReference>
<dbReference type="Gene3D" id="1.10.1040.10">
    <property type="entry name" value="N-(1-d-carboxylethyl)-l-norvaline Dehydrogenase, domain 2"/>
    <property type="match status" value="1"/>
</dbReference>
<dbReference type="InterPro" id="IPR036291">
    <property type="entry name" value="NAD(P)-bd_dom_sf"/>
</dbReference>
<dbReference type="InterPro" id="IPR008927">
    <property type="entry name" value="6-PGluconate_DH-like_C_sf"/>
</dbReference>
<evidence type="ECO:0000256" key="2">
    <source>
        <dbReference type="ARBA" id="ARBA00011245"/>
    </source>
</evidence>
<dbReference type="NCBIfam" id="NF002652">
    <property type="entry name" value="PRK02318.2-5"/>
    <property type="match status" value="1"/>
</dbReference>
<keyword evidence="11" id="KW-1185">Reference proteome</keyword>
<name>A0A6A6QB12_9PEZI</name>
<comment type="catalytic activity">
    <reaction evidence="7">
        <text>D-mannitol 1-phosphate + NAD(+) = beta-D-fructose 6-phosphate + NADH + H(+)</text>
        <dbReference type="Rhea" id="RHEA:19661"/>
        <dbReference type="ChEBI" id="CHEBI:15378"/>
        <dbReference type="ChEBI" id="CHEBI:57540"/>
        <dbReference type="ChEBI" id="CHEBI:57634"/>
        <dbReference type="ChEBI" id="CHEBI:57945"/>
        <dbReference type="ChEBI" id="CHEBI:61381"/>
        <dbReference type="EC" id="1.1.1.17"/>
    </reaction>
</comment>
<evidence type="ECO:0000259" key="9">
    <source>
        <dbReference type="Pfam" id="PF08125"/>
    </source>
</evidence>
<evidence type="ECO:0000256" key="7">
    <source>
        <dbReference type="ARBA" id="ARBA00048615"/>
    </source>
</evidence>
<comment type="similarity">
    <text evidence="1">Belongs to the mannitol dehydrogenase family.</text>
</comment>
<sequence>MAYEKKAVHFGGGNIGRGFVAEFLHKSGYEVVFVDVMETIIDALQANKHYTVTEIGEDGEHSFDIDHYRAINSRNEMSKVIEEIATADVVTCAVGPNVLKFVAEPVAKGIAARKLDYPLAVIACENMIGATTKWKGFIEQHISELGDKSILDKLDTKARFANSAIDRIVPHQDPDAGLNVKIEKFYEWCVEKHPFDGAKRPAIDGVHYVGDLEPYIERKLFTVNTSHATAAYYGYVRGKATIHDAMTDPAIHDIVRDTLKETAHLITNKHEITTEEQDDYVEKIVARISNPALEDKVERVGRAPLRKMSRNERFIAPAAHLAEMGSTYNHLLGAFEQALHFVNVEGDDESFELAKILKDLSAKEATLKITGLEETHKLFADVEKVIAKVQKSSSL</sequence>
<dbReference type="SUPFAM" id="SSF48179">
    <property type="entry name" value="6-phosphogluconate dehydrogenase C-terminal domain-like"/>
    <property type="match status" value="1"/>
</dbReference>
<dbReference type="InterPro" id="IPR023028">
    <property type="entry name" value="Mannitol_1_phos_5_DH"/>
</dbReference>
<dbReference type="PRINTS" id="PR00084">
    <property type="entry name" value="MTLDHDRGNASE"/>
</dbReference>
<dbReference type="Gene3D" id="3.40.50.720">
    <property type="entry name" value="NAD(P)-binding Rossmann-like Domain"/>
    <property type="match status" value="1"/>
</dbReference>
<dbReference type="GO" id="GO:0005829">
    <property type="term" value="C:cytosol"/>
    <property type="evidence" value="ECO:0007669"/>
    <property type="project" value="TreeGrafter"/>
</dbReference>
<dbReference type="HAMAP" id="MF_00196">
    <property type="entry name" value="Mannitol_dehydrog"/>
    <property type="match status" value="1"/>
</dbReference>
<dbReference type="PANTHER" id="PTHR30524">
    <property type="entry name" value="MANNITOL-1-PHOSPHATE 5-DEHYDROGENASE"/>
    <property type="match status" value="1"/>
</dbReference>
<proteinExistence type="inferred from homology"/>
<evidence type="ECO:0000313" key="11">
    <source>
        <dbReference type="Proteomes" id="UP000799750"/>
    </source>
</evidence>
<dbReference type="InterPro" id="IPR000669">
    <property type="entry name" value="Mannitol_DH"/>
</dbReference>
<comment type="subunit">
    <text evidence="2">Monomer.</text>
</comment>
<keyword evidence="6" id="KW-0520">NAD</keyword>
<evidence type="ECO:0000256" key="1">
    <source>
        <dbReference type="ARBA" id="ARBA00006541"/>
    </source>
</evidence>
<dbReference type="InterPro" id="IPR013118">
    <property type="entry name" value="Mannitol_DH_C"/>
</dbReference>
<dbReference type="InterPro" id="IPR013131">
    <property type="entry name" value="Mannitol_DH_N"/>
</dbReference>
<dbReference type="PANTHER" id="PTHR30524:SF0">
    <property type="entry name" value="ALTRONATE OXIDOREDUCTASE-RELATED"/>
    <property type="match status" value="1"/>
</dbReference>
<evidence type="ECO:0000256" key="4">
    <source>
        <dbReference type="ARBA" id="ARBA00016219"/>
    </source>
</evidence>
<reference evidence="10" key="1">
    <citation type="journal article" date="2020" name="Stud. Mycol.">
        <title>101 Dothideomycetes genomes: a test case for predicting lifestyles and emergence of pathogens.</title>
        <authorList>
            <person name="Haridas S."/>
            <person name="Albert R."/>
            <person name="Binder M."/>
            <person name="Bloem J."/>
            <person name="Labutti K."/>
            <person name="Salamov A."/>
            <person name="Andreopoulos B."/>
            <person name="Baker S."/>
            <person name="Barry K."/>
            <person name="Bills G."/>
            <person name="Bluhm B."/>
            <person name="Cannon C."/>
            <person name="Castanera R."/>
            <person name="Culley D."/>
            <person name="Daum C."/>
            <person name="Ezra D."/>
            <person name="Gonzalez J."/>
            <person name="Henrissat B."/>
            <person name="Kuo A."/>
            <person name="Liang C."/>
            <person name="Lipzen A."/>
            <person name="Lutzoni F."/>
            <person name="Magnuson J."/>
            <person name="Mondo S."/>
            <person name="Nolan M."/>
            <person name="Ohm R."/>
            <person name="Pangilinan J."/>
            <person name="Park H.-J."/>
            <person name="Ramirez L."/>
            <person name="Alfaro M."/>
            <person name="Sun H."/>
            <person name="Tritt A."/>
            <person name="Yoshinaga Y."/>
            <person name="Zwiers L.-H."/>
            <person name="Turgeon B."/>
            <person name="Goodwin S."/>
            <person name="Spatafora J."/>
            <person name="Crous P."/>
            <person name="Grigoriev I."/>
        </authorList>
    </citation>
    <scope>NUCLEOTIDE SEQUENCE</scope>
    <source>
        <strain evidence="10">CBS 269.34</strain>
    </source>
</reference>
<protein>
    <recommendedName>
        <fullName evidence="4">Mannitol-1-phosphate 5-dehydrogenase</fullName>
        <ecNumber evidence="3">1.1.1.17</ecNumber>
    </recommendedName>
</protein>
<evidence type="ECO:0000313" key="10">
    <source>
        <dbReference type="EMBL" id="KAF2489269.1"/>
    </source>
</evidence>
<dbReference type="EC" id="1.1.1.17" evidence="3"/>
<dbReference type="Proteomes" id="UP000799750">
    <property type="component" value="Unassembled WGS sequence"/>
</dbReference>
<dbReference type="AlphaFoldDB" id="A0A6A6QB12"/>
<dbReference type="Pfam" id="PF08125">
    <property type="entry name" value="Mannitol_dh_C"/>
    <property type="match status" value="1"/>
</dbReference>